<name>A0AAV1DKE0_OLDCO</name>
<reference evidence="7" key="1">
    <citation type="submission" date="2023-03" db="EMBL/GenBank/DDBJ databases">
        <authorList>
            <person name="Julca I."/>
        </authorList>
    </citation>
    <scope>NUCLEOTIDE SEQUENCE</scope>
</reference>
<keyword evidence="3" id="KW-0804">Transcription</keyword>
<feature type="region of interest" description="Disordered" evidence="5">
    <location>
        <begin position="155"/>
        <end position="177"/>
    </location>
</feature>
<dbReference type="InterPro" id="IPR044273">
    <property type="entry name" value="PIF3-like"/>
</dbReference>
<feature type="region of interest" description="Disordered" evidence="5">
    <location>
        <begin position="527"/>
        <end position="548"/>
    </location>
</feature>
<dbReference type="EMBL" id="OX459122">
    <property type="protein sequence ID" value="CAI9107490.1"/>
    <property type="molecule type" value="Genomic_DNA"/>
</dbReference>
<evidence type="ECO:0000256" key="3">
    <source>
        <dbReference type="ARBA" id="ARBA00023163"/>
    </source>
</evidence>
<feature type="compositionally biased region" description="Pro residues" evidence="5">
    <location>
        <begin position="160"/>
        <end position="170"/>
    </location>
</feature>
<evidence type="ECO:0000313" key="7">
    <source>
        <dbReference type="EMBL" id="CAI9107490.1"/>
    </source>
</evidence>
<proteinExistence type="predicted"/>
<accession>A0AAV1DKE0</accession>
<dbReference type="PANTHER" id="PTHR46807:SF8">
    <property type="entry name" value="TRANSCRIPTION FACTOR PIF1-LIKE ISOFORM X2"/>
    <property type="match status" value="1"/>
</dbReference>
<dbReference type="FunFam" id="4.10.280.10:FF:000004">
    <property type="entry name" value="Basic helix-loop-helix transcription factor"/>
    <property type="match status" value="1"/>
</dbReference>
<dbReference type="SMART" id="SM00353">
    <property type="entry name" value="HLH"/>
    <property type="match status" value="1"/>
</dbReference>
<dbReference type="InterPro" id="IPR036638">
    <property type="entry name" value="HLH_DNA-bd_sf"/>
</dbReference>
<evidence type="ECO:0000313" key="8">
    <source>
        <dbReference type="Proteomes" id="UP001161247"/>
    </source>
</evidence>
<feature type="compositionally biased region" description="Low complexity" evidence="5">
    <location>
        <begin position="273"/>
        <end position="291"/>
    </location>
</feature>
<feature type="region of interest" description="Disordered" evidence="5">
    <location>
        <begin position="273"/>
        <end position="363"/>
    </location>
</feature>
<feature type="region of interest" description="Disordered" evidence="5">
    <location>
        <begin position="198"/>
        <end position="234"/>
    </location>
</feature>
<evidence type="ECO:0000256" key="2">
    <source>
        <dbReference type="ARBA" id="ARBA00023015"/>
    </source>
</evidence>
<evidence type="ECO:0000256" key="4">
    <source>
        <dbReference type="ARBA" id="ARBA00023242"/>
    </source>
</evidence>
<feature type="compositionally biased region" description="Basic and acidic residues" evidence="5">
    <location>
        <begin position="348"/>
        <end position="363"/>
    </location>
</feature>
<feature type="compositionally biased region" description="Polar residues" evidence="5">
    <location>
        <begin position="201"/>
        <end position="218"/>
    </location>
</feature>
<keyword evidence="4" id="KW-0539">Nucleus</keyword>
<comment type="subcellular location">
    <subcellularLocation>
        <location evidence="1">Nucleus</location>
    </subcellularLocation>
</comment>
<dbReference type="CDD" id="cd11445">
    <property type="entry name" value="bHLH_AtPIF_like"/>
    <property type="match status" value="1"/>
</dbReference>
<dbReference type="Gene3D" id="4.10.280.10">
    <property type="entry name" value="Helix-loop-helix DNA-binding domain"/>
    <property type="match status" value="1"/>
</dbReference>
<feature type="domain" description="BHLH" evidence="6">
    <location>
        <begin position="348"/>
        <end position="397"/>
    </location>
</feature>
<protein>
    <submittedName>
        <fullName evidence="7">OLC1v1006850C1</fullName>
    </submittedName>
</protein>
<sequence length="601" mass="64721">MVCALRDEVFGNNRGDDEDIMELLWQNGQLVLQSQNHRSSFKKSSNGGGGGGDGVAELPQSTPTTREIRSLDNVINMSNHHQQLFMQEDEMASWLHYPMAIDDSSFVDHRELYPDDLLYPPPSAPAVPSSPPPQIHSVVTEIRPLAPPPLMATSVSTISPRPPPVPPPPSTAAAAAAAPSPRFQNFTYFARLPKAARIEQSGPSTSAREVTVVNSNDTPAMGGTESRVSRRVEADSGTQLYSSGNVGSLTMTASVTAGGTSTTACGLAGACEPTVTSSSPGASGGSASASAEPPPLTIHKPSTSATDDHRKRKRAETEDTECHSEDIEFESVDAKKQARGSSSTKRSRAAEVHNLSERRRRDRINERMKALQELIPRCNKSDKASMLDEAIEYLKSLQLQVQMMSMGCGMLPMMYPGVQQYMPAMGMGMGMGMGMEMGMNRPIMPYPSLIPPSGMPNPAVVPAFHMRPVAVPGSSRVQAPNQLDPMLNSLVAQNPNQPRMPNFADPYQQFIGLHQAQVSLPQNQVVVQPNKPSSSRGAGDPENHLTENNHCDTINLIINVSEQKVSGKPVAAAGRNKSFQTSKVGCKLMIDFVNLQSGPFM</sequence>
<dbReference type="InterPro" id="IPR047265">
    <property type="entry name" value="PIF1-like_bHLH"/>
</dbReference>
<dbReference type="GO" id="GO:0005634">
    <property type="term" value="C:nucleus"/>
    <property type="evidence" value="ECO:0007669"/>
    <property type="project" value="UniProtKB-SubCell"/>
</dbReference>
<dbReference type="PROSITE" id="PS50888">
    <property type="entry name" value="BHLH"/>
    <property type="match status" value="1"/>
</dbReference>
<dbReference type="PANTHER" id="PTHR46807">
    <property type="entry name" value="TRANSCRIPTION FACTOR PIF3"/>
    <property type="match status" value="1"/>
</dbReference>
<dbReference type="InterPro" id="IPR011598">
    <property type="entry name" value="bHLH_dom"/>
</dbReference>
<dbReference type="Proteomes" id="UP001161247">
    <property type="component" value="Chromosome 5"/>
</dbReference>
<dbReference type="AlphaFoldDB" id="A0AAV1DKE0"/>
<feature type="compositionally biased region" description="Polar residues" evidence="5">
    <location>
        <begin position="35"/>
        <end position="45"/>
    </location>
</feature>
<dbReference type="SUPFAM" id="SSF47459">
    <property type="entry name" value="HLH, helix-loop-helix DNA-binding domain"/>
    <property type="match status" value="1"/>
</dbReference>
<feature type="compositionally biased region" description="Basic and acidic residues" evidence="5">
    <location>
        <begin position="315"/>
        <end position="336"/>
    </location>
</feature>
<dbReference type="Pfam" id="PF00010">
    <property type="entry name" value="HLH"/>
    <property type="match status" value="1"/>
</dbReference>
<feature type="compositionally biased region" description="Polar residues" evidence="5">
    <location>
        <begin position="527"/>
        <end position="536"/>
    </location>
</feature>
<feature type="compositionally biased region" description="Basic and acidic residues" evidence="5">
    <location>
        <begin position="539"/>
        <end position="548"/>
    </location>
</feature>
<organism evidence="7 8">
    <name type="scientific">Oldenlandia corymbosa var. corymbosa</name>
    <dbReference type="NCBI Taxonomy" id="529605"/>
    <lineage>
        <taxon>Eukaryota</taxon>
        <taxon>Viridiplantae</taxon>
        <taxon>Streptophyta</taxon>
        <taxon>Embryophyta</taxon>
        <taxon>Tracheophyta</taxon>
        <taxon>Spermatophyta</taxon>
        <taxon>Magnoliopsida</taxon>
        <taxon>eudicotyledons</taxon>
        <taxon>Gunneridae</taxon>
        <taxon>Pentapetalae</taxon>
        <taxon>asterids</taxon>
        <taxon>lamiids</taxon>
        <taxon>Gentianales</taxon>
        <taxon>Rubiaceae</taxon>
        <taxon>Rubioideae</taxon>
        <taxon>Spermacoceae</taxon>
        <taxon>Hedyotis-Oldenlandia complex</taxon>
        <taxon>Oldenlandia</taxon>
    </lineage>
</organism>
<dbReference type="GO" id="GO:0010017">
    <property type="term" value="P:red or far-red light signaling pathway"/>
    <property type="evidence" value="ECO:0007669"/>
    <property type="project" value="UniProtKB-ARBA"/>
</dbReference>
<dbReference type="GO" id="GO:0003700">
    <property type="term" value="F:DNA-binding transcription factor activity"/>
    <property type="evidence" value="ECO:0007669"/>
    <property type="project" value="InterPro"/>
</dbReference>
<evidence type="ECO:0000259" key="6">
    <source>
        <dbReference type="PROSITE" id="PS50888"/>
    </source>
</evidence>
<evidence type="ECO:0000256" key="1">
    <source>
        <dbReference type="ARBA" id="ARBA00004123"/>
    </source>
</evidence>
<feature type="region of interest" description="Disordered" evidence="5">
    <location>
        <begin position="35"/>
        <end position="63"/>
    </location>
</feature>
<keyword evidence="2" id="KW-0805">Transcription regulation</keyword>
<dbReference type="GO" id="GO:0046983">
    <property type="term" value="F:protein dimerization activity"/>
    <property type="evidence" value="ECO:0007669"/>
    <property type="project" value="InterPro"/>
</dbReference>
<evidence type="ECO:0000256" key="5">
    <source>
        <dbReference type="SAM" id="MobiDB-lite"/>
    </source>
</evidence>
<keyword evidence="8" id="KW-1185">Reference proteome</keyword>
<gene>
    <name evidence="7" type="ORF">OLC1_LOCUS15799</name>
</gene>